<organism evidence="5 6">
    <name type="scientific">Candidatus Protofrankia californiensis</name>
    <dbReference type="NCBI Taxonomy" id="1839754"/>
    <lineage>
        <taxon>Bacteria</taxon>
        <taxon>Bacillati</taxon>
        <taxon>Actinomycetota</taxon>
        <taxon>Actinomycetes</taxon>
        <taxon>Frankiales</taxon>
        <taxon>Frankiaceae</taxon>
        <taxon>Protofrankia</taxon>
    </lineage>
</organism>
<dbReference type="Gene3D" id="1.10.10.10">
    <property type="entry name" value="Winged helix-like DNA-binding domain superfamily/Winged helix DNA-binding domain"/>
    <property type="match status" value="1"/>
</dbReference>
<dbReference type="GO" id="GO:0003677">
    <property type="term" value="F:DNA binding"/>
    <property type="evidence" value="ECO:0007669"/>
    <property type="project" value="UniProtKB-KW"/>
</dbReference>
<dbReference type="SUPFAM" id="SSF46785">
    <property type="entry name" value="Winged helix' DNA-binding domain"/>
    <property type="match status" value="1"/>
</dbReference>
<dbReference type="EMBL" id="FLUV01000082">
    <property type="protein sequence ID" value="SBW17385.1"/>
    <property type="molecule type" value="Genomic_DNA"/>
</dbReference>
<dbReference type="Proteomes" id="UP000199013">
    <property type="component" value="Unassembled WGS sequence"/>
</dbReference>
<sequence length="137" mass="15584">MGTYSYAEADWTLAYRRDCPSRTVIEVLANKWVLYVVGALGRFDRPMRFNELRRVLDGITQKMLTQTLRALERDGLVSRTVYPTTPPRVEYGLTTLGIDAGRLICAIADWSEEHAQVILTARSEFDYRATAQPTPAR</sequence>
<reference evidence="6" key="1">
    <citation type="submission" date="2016-02" db="EMBL/GenBank/DDBJ databases">
        <authorList>
            <person name="Wibberg D."/>
        </authorList>
    </citation>
    <scope>NUCLEOTIDE SEQUENCE [LARGE SCALE GENOMIC DNA]</scope>
</reference>
<feature type="domain" description="HTH hxlR-type" evidence="4">
    <location>
        <begin position="19"/>
        <end position="119"/>
    </location>
</feature>
<accession>A0A1C3NT26</accession>
<evidence type="ECO:0000256" key="2">
    <source>
        <dbReference type="ARBA" id="ARBA00023125"/>
    </source>
</evidence>
<dbReference type="PROSITE" id="PS51118">
    <property type="entry name" value="HTH_HXLR"/>
    <property type="match status" value="1"/>
</dbReference>
<evidence type="ECO:0000313" key="5">
    <source>
        <dbReference type="EMBL" id="SBW17385.1"/>
    </source>
</evidence>
<dbReference type="InterPro" id="IPR036388">
    <property type="entry name" value="WH-like_DNA-bd_sf"/>
</dbReference>
<dbReference type="InterPro" id="IPR036390">
    <property type="entry name" value="WH_DNA-bd_sf"/>
</dbReference>
<keyword evidence="2" id="KW-0238">DNA-binding</keyword>
<keyword evidence="1" id="KW-0805">Transcription regulation</keyword>
<gene>
    <name evidence="5" type="ORF">FDG2_0195</name>
</gene>
<dbReference type="AlphaFoldDB" id="A0A1C3NT26"/>
<dbReference type="InterPro" id="IPR002577">
    <property type="entry name" value="HTH_HxlR"/>
</dbReference>
<name>A0A1C3NT26_9ACTN</name>
<evidence type="ECO:0000313" key="6">
    <source>
        <dbReference type="Proteomes" id="UP000199013"/>
    </source>
</evidence>
<keyword evidence="6" id="KW-1185">Reference proteome</keyword>
<protein>
    <submittedName>
        <fullName evidence="5">HxlR family transcriptional regulator</fullName>
    </submittedName>
</protein>
<dbReference type="PANTHER" id="PTHR33204:SF39">
    <property type="entry name" value="TRANSCRIPTIONAL REGULATORY PROTEIN"/>
    <property type="match status" value="1"/>
</dbReference>
<evidence type="ECO:0000256" key="1">
    <source>
        <dbReference type="ARBA" id="ARBA00023015"/>
    </source>
</evidence>
<evidence type="ECO:0000259" key="4">
    <source>
        <dbReference type="PROSITE" id="PS51118"/>
    </source>
</evidence>
<evidence type="ECO:0000256" key="3">
    <source>
        <dbReference type="ARBA" id="ARBA00023163"/>
    </source>
</evidence>
<keyword evidence="3" id="KW-0804">Transcription</keyword>
<proteinExistence type="predicted"/>
<dbReference type="Pfam" id="PF01638">
    <property type="entry name" value="HxlR"/>
    <property type="match status" value="1"/>
</dbReference>
<dbReference type="PANTHER" id="PTHR33204">
    <property type="entry name" value="TRANSCRIPTIONAL REGULATOR, MARR FAMILY"/>
    <property type="match status" value="1"/>
</dbReference>